<organism evidence="7 8">
    <name type="scientific">Hibiscus sabdariffa</name>
    <name type="common">roselle</name>
    <dbReference type="NCBI Taxonomy" id="183260"/>
    <lineage>
        <taxon>Eukaryota</taxon>
        <taxon>Viridiplantae</taxon>
        <taxon>Streptophyta</taxon>
        <taxon>Embryophyta</taxon>
        <taxon>Tracheophyta</taxon>
        <taxon>Spermatophyta</taxon>
        <taxon>Magnoliopsida</taxon>
        <taxon>eudicotyledons</taxon>
        <taxon>Gunneridae</taxon>
        <taxon>Pentapetalae</taxon>
        <taxon>rosids</taxon>
        <taxon>malvids</taxon>
        <taxon>Malvales</taxon>
        <taxon>Malvaceae</taxon>
        <taxon>Malvoideae</taxon>
        <taxon>Hibiscus</taxon>
    </lineage>
</organism>
<proteinExistence type="predicted"/>
<evidence type="ECO:0000256" key="4">
    <source>
        <dbReference type="SAM" id="MobiDB-lite"/>
    </source>
</evidence>
<dbReference type="SMART" id="SM00717">
    <property type="entry name" value="SANT"/>
    <property type="match status" value="2"/>
</dbReference>
<dbReference type="Proteomes" id="UP001472677">
    <property type="component" value="Unassembled WGS sequence"/>
</dbReference>
<name>A0ABR2DTH8_9ROSI</name>
<evidence type="ECO:0000313" key="7">
    <source>
        <dbReference type="EMBL" id="KAK8545837.1"/>
    </source>
</evidence>
<dbReference type="EMBL" id="JBBPBM010000023">
    <property type="protein sequence ID" value="KAK8545837.1"/>
    <property type="molecule type" value="Genomic_DNA"/>
</dbReference>
<dbReference type="Pfam" id="PF00249">
    <property type="entry name" value="Myb_DNA-binding"/>
    <property type="match status" value="2"/>
</dbReference>
<sequence length="236" mass="27380">MVRQPSLKKGTWTPDEDHKLTAYIMRYGIWNWNEMPRFAGLQRSGKSCRLRWMNYLRPNIRHGNFSREEEETIIRLQKQLGNRWSAIAARLPQRTDNDVKNYWNTRLKKRSVILENNNSASATASPSEIISSNSNTDSSTSTDDFPGATEPAAAYTSFSTPVSNGNNTVVVDDIYTMKDNFVSSENYWEILCFLEQPLMGESFDCEWESPNFQLWHSHSQHYYCDPVDNFWTNPLV</sequence>
<comment type="caution">
    <text evidence="7">The sequence shown here is derived from an EMBL/GenBank/DDBJ whole genome shotgun (WGS) entry which is preliminary data.</text>
</comment>
<feature type="domain" description="HTH myb-type" evidence="6">
    <location>
        <begin position="4"/>
        <end position="56"/>
    </location>
</feature>
<dbReference type="Gene3D" id="1.10.10.60">
    <property type="entry name" value="Homeodomain-like"/>
    <property type="match status" value="2"/>
</dbReference>
<feature type="domain" description="Myb-like" evidence="5">
    <location>
        <begin position="4"/>
        <end position="56"/>
    </location>
</feature>
<evidence type="ECO:0000256" key="3">
    <source>
        <dbReference type="ARBA" id="ARBA00023242"/>
    </source>
</evidence>
<feature type="domain" description="HTH myb-type" evidence="6">
    <location>
        <begin position="57"/>
        <end position="111"/>
    </location>
</feature>
<dbReference type="PROSITE" id="PS51294">
    <property type="entry name" value="HTH_MYB"/>
    <property type="match status" value="2"/>
</dbReference>
<dbReference type="InterPro" id="IPR009057">
    <property type="entry name" value="Homeodomain-like_sf"/>
</dbReference>
<reference evidence="7 8" key="1">
    <citation type="journal article" date="2024" name="G3 (Bethesda)">
        <title>Genome assembly of Hibiscus sabdariffa L. provides insights into metabolisms of medicinal natural products.</title>
        <authorList>
            <person name="Kim T."/>
        </authorList>
    </citation>
    <scope>NUCLEOTIDE SEQUENCE [LARGE SCALE GENOMIC DNA]</scope>
    <source>
        <strain evidence="7">TK-2024</strain>
        <tissue evidence="7">Old leaves</tissue>
    </source>
</reference>
<dbReference type="PROSITE" id="PS50090">
    <property type="entry name" value="MYB_LIKE"/>
    <property type="match status" value="2"/>
</dbReference>
<dbReference type="SUPFAM" id="SSF46689">
    <property type="entry name" value="Homeodomain-like"/>
    <property type="match status" value="1"/>
</dbReference>
<evidence type="ECO:0000256" key="1">
    <source>
        <dbReference type="ARBA" id="ARBA00004123"/>
    </source>
</evidence>
<evidence type="ECO:0000313" key="8">
    <source>
        <dbReference type="Proteomes" id="UP001472677"/>
    </source>
</evidence>
<comment type="subcellular location">
    <subcellularLocation>
        <location evidence="1">Nucleus</location>
    </subcellularLocation>
</comment>
<protein>
    <submittedName>
        <fullName evidence="7">Uncharacterized protein</fullName>
    </submittedName>
</protein>
<gene>
    <name evidence="7" type="ORF">V6N12_026655</name>
</gene>
<feature type="domain" description="Myb-like" evidence="5">
    <location>
        <begin position="57"/>
        <end position="107"/>
    </location>
</feature>
<keyword evidence="8" id="KW-1185">Reference proteome</keyword>
<dbReference type="PANTHER" id="PTHR10641:SF1244">
    <property type="entry name" value="TRICHOME DIFFERENTIATION PROTEIN GL1-LIKE"/>
    <property type="match status" value="1"/>
</dbReference>
<keyword evidence="2" id="KW-0238">DNA-binding</keyword>
<dbReference type="CDD" id="cd00167">
    <property type="entry name" value="SANT"/>
    <property type="match status" value="2"/>
</dbReference>
<feature type="compositionally biased region" description="Low complexity" evidence="4">
    <location>
        <begin position="123"/>
        <end position="144"/>
    </location>
</feature>
<evidence type="ECO:0000259" key="5">
    <source>
        <dbReference type="PROSITE" id="PS50090"/>
    </source>
</evidence>
<evidence type="ECO:0000259" key="6">
    <source>
        <dbReference type="PROSITE" id="PS51294"/>
    </source>
</evidence>
<dbReference type="InterPro" id="IPR001005">
    <property type="entry name" value="SANT/Myb"/>
</dbReference>
<accession>A0ABR2DTH8</accession>
<dbReference type="InterPro" id="IPR015495">
    <property type="entry name" value="Myb_TF_plants"/>
</dbReference>
<dbReference type="PANTHER" id="PTHR10641">
    <property type="entry name" value="MYB FAMILY TRANSCRIPTION FACTOR"/>
    <property type="match status" value="1"/>
</dbReference>
<keyword evidence="3" id="KW-0539">Nucleus</keyword>
<dbReference type="InterPro" id="IPR017930">
    <property type="entry name" value="Myb_dom"/>
</dbReference>
<feature type="region of interest" description="Disordered" evidence="4">
    <location>
        <begin position="123"/>
        <end position="147"/>
    </location>
</feature>
<evidence type="ECO:0000256" key="2">
    <source>
        <dbReference type="ARBA" id="ARBA00023125"/>
    </source>
</evidence>